<dbReference type="GO" id="GO:0015774">
    <property type="term" value="P:polysaccharide transport"/>
    <property type="evidence" value="ECO:0007669"/>
    <property type="project" value="InterPro"/>
</dbReference>
<dbReference type="Gene3D" id="3.40.50.12580">
    <property type="match status" value="1"/>
</dbReference>
<sequence length="308" mass="35611">SGFFTDGDATAYPIHIPDKFELTPEQNERLDVYLEQRFQGKFTMAGIRFWPEMRGLDEDFQHKAAQFQQIVPVFTNVVYDTSQVHANHLFPHMFVWLDLVLDLIHLHPETLFIIRAHPDEMRPGTRKQSRESVRDWGVRNGVNDLSNIIYIDSQEYISSYELIQRAKFVMVYNSSIGMEAALMGVPVLCGGKARYTQYPTVFFPESPQEFQKTAEYFLNAEKIEVPPEFQHNARRFLYYQLYRASLPFNQYLQTGSRLGFVQLKPFSWSELLPENSTTLQVIREGIINGSLAGLPVENGDRFLLPAAQ</sequence>
<organism evidence="1">
    <name type="scientific">marine sediment metagenome</name>
    <dbReference type="NCBI Taxonomy" id="412755"/>
    <lineage>
        <taxon>unclassified sequences</taxon>
        <taxon>metagenomes</taxon>
        <taxon>ecological metagenomes</taxon>
    </lineage>
</organism>
<evidence type="ECO:0000313" key="1">
    <source>
        <dbReference type="EMBL" id="GAF85361.1"/>
    </source>
</evidence>
<dbReference type="AlphaFoldDB" id="X0TDH6"/>
<gene>
    <name evidence="1" type="ORF">S01H1_09775</name>
</gene>
<accession>X0TDH6</accession>
<dbReference type="InterPro" id="IPR007833">
    <property type="entry name" value="Capsule_polysaccharide_synth"/>
</dbReference>
<proteinExistence type="predicted"/>
<comment type="caution">
    <text evidence="1">The sequence shown here is derived from an EMBL/GenBank/DDBJ whole genome shotgun (WGS) entry which is preliminary data.</text>
</comment>
<feature type="non-terminal residue" evidence="1">
    <location>
        <position position="1"/>
    </location>
</feature>
<evidence type="ECO:0008006" key="2">
    <source>
        <dbReference type="Google" id="ProtNLM"/>
    </source>
</evidence>
<name>X0TDH6_9ZZZZ</name>
<dbReference type="Pfam" id="PF05159">
    <property type="entry name" value="Capsule_synth"/>
    <property type="match status" value="1"/>
</dbReference>
<reference evidence="1" key="1">
    <citation type="journal article" date="2014" name="Front. Microbiol.">
        <title>High frequency of phylogenetically diverse reductive dehalogenase-homologous genes in deep subseafloor sedimentary metagenomes.</title>
        <authorList>
            <person name="Kawai M."/>
            <person name="Futagami T."/>
            <person name="Toyoda A."/>
            <person name="Takaki Y."/>
            <person name="Nishi S."/>
            <person name="Hori S."/>
            <person name="Arai W."/>
            <person name="Tsubouchi T."/>
            <person name="Morono Y."/>
            <person name="Uchiyama I."/>
            <person name="Ito T."/>
            <person name="Fujiyama A."/>
            <person name="Inagaki F."/>
            <person name="Takami H."/>
        </authorList>
    </citation>
    <scope>NUCLEOTIDE SEQUENCE</scope>
    <source>
        <strain evidence="1">Expedition CK06-06</strain>
    </source>
</reference>
<dbReference type="SUPFAM" id="SSF53756">
    <property type="entry name" value="UDP-Glycosyltransferase/glycogen phosphorylase"/>
    <property type="match status" value="1"/>
</dbReference>
<protein>
    <recommendedName>
        <fullName evidence="2">Capsule polysaccharide biosynthesis protein</fullName>
    </recommendedName>
</protein>
<dbReference type="GO" id="GO:0000271">
    <property type="term" value="P:polysaccharide biosynthetic process"/>
    <property type="evidence" value="ECO:0007669"/>
    <property type="project" value="InterPro"/>
</dbReference>
<dbReference type="EMBL" id="BARS01004996">
    <property type="protein sequence ID" value="GAF85361.1"/>
    <property type="molecule type" value="Genomic_DNA"/>
</dbReference>
<dbReference type="InterPro" id="IPR043148">
    <property type="entry name" value="TagF_C"/>
</dbReference>